<dbReference type="PANTHER" id="PTHR24198:SF165">
    <property type="entry name" value="ANKYRIN REPEAT-CONTAINING PROTEIN-RELATED"/>
    <property type="match status" value="1"/>
</dbReference>
<dbReference type="AlphaFoldDB" id="D7G6X8"/>
<evidence type="ECO:0000256" key="2">
    <source>
        <dbReference type="ARBA" id="ARBA00023043"/>
    </source>
</evidence>
<protein>
    <submittedName>
        <fullName evidence="5">Ankyrin repeat protein</fullName>
    </submittedName>
</protein>
<organism evidence="5 6">
    <name type="scientific">Ectocarpus siliculosus</name>
    <name type="common">Brown alga</name>
    <name type="synonym">Conferva siliculosa</name>
    <dbReference type="NCBI Taxonomy" id="2880"/>
    <lineage>
        <taxon>Eukaryota</taxon>
        <taxon>Sar</taxon>
        <taxon>Stramenopiles</taxon>
        <taxon>Ochrophyta</taxon>
        <taxon>PX clade</taxon>
        <taxon>Phaeophyceae</taxon>
        <taxon>Ectocarpales</taxon>
        <taxon>Ectocarpaceae</taxon>
        <taxon>Ectocarpus</taxon>
    </lineage>
</organism>
<sequence>MRVALEEAVDSGHVDESAVEPILVVAKVASLQYASVDSSDQLHVAASQGQEGRVATLLAGGAKKNGLDAQGRTPLHLAVENGHLSTVKALLAADPDTSVRYRIWNRSYSVLDLAAQKGDACVLRAILQHGVDVNRRTDGYTSLHVAALNNRVAAIDVLVEAGAHVEVEDDDDCTPFLDACINHCHEAALALYKHGSNIEARDIRGETPLIIAARQAGRQGVTAIVDMLLRCGADETALNPDGRTAAEVVGHHIEYAACPLNKQDVERVRDLLENAPVDRAWRRRGFLVLCRAFWIKARRLRAASSNASSNGPRVRSLSTGARISGAGGELREDDDKGRRKQGCGLVGGGVGERNVQAKCWSWRRRVCSAPSWVSCEDTNRTWRQPRETASVFRAALVVAMVCSTMASSCDTLLGAGHEWRTALWKDFVILCQRSSIRSRGRPRLVQ</sequence>
<evidence type="ECO:0000313" key="5">
    <source>
        <dbReference type="EMBL" id="CBJ25671.1"/>
    </source>
</evidence>
<feature type="repeat" description="ANK" evidence="3">
    <location>
        <begin position="204"/>
        <end position="240"/>
    </location>
</feature>
<dbReference type="EMBL" id="FN649727">
    <property type="protein sequence ID" value="CBJ25671.1"/>
    <property type="molecule type" value="Genomic_DNA"/>
</dbReference>
<accession>D7G6X8</accession>
<dbReference type="EMBL" id="FN649035">
    <property type="protein sequence ID" value="CBJ25671.1"/>
    <property type="molecule type" value="Genomic_DNA"/>
</dbReference>
<proteinExistence type="predicted"/>
<feature type="repeat" description="ANK" evidence="3">
    <location>
        <begin position="106"/>
        <end position="138"/>
    </location>
</feature>
<dbReference type="PRINTS" id="PR01415">
    <property type="entry name" value="ANKYRIN"/>
</dbReference>
<dbReference type="eggNOG" id="KOG4177">
    <property type="taxonomic scope" value="Eukaryota"/>
</dbReference>
<dbReference type="SMART" id="SM00248">
    <property type="entry name" value="ANK"/>
    <property type="match status" value="6"/>
</dbReference>
<dbReference type="InterPro" id="IPR002110">
    <property type="entry name" value="Ankyrin_rpt"/>
</dbReference>
<dbReference type="InterPro" id="IPR036770">
    <property type="entry name" value="Ankyrin_rpt-contain_sf"/>
</dbReference>
<dbReference type="GO" id="GO:0005737">
    <property type="term" value="C:cytoplasm"/>
    <property type="evidence" value="ECO:0007669"/>
    <property type="project" value="TreeGrafter"/>
</dbReference>
<dbReference type="Proteomes" id="UP000002630">
    <property type="component" value="Linkage Group LG02"/>
</dbReference>
<dbReference type="STRING" id="2880.D7G6X8"/>
<dbReference type="SUPFAM" id="SSF48403">
    <property type="entry name" value="Ankyrin repeat"/>
    <property type="match status" value="1"/>
</dbReference>
<feature type="repeat" description="ANK" evidence="3">
    <location>
        <begin position="70"/>
        <end position="102"/>
    </location>
</feature>
<reference evidence="5 6" key="1">
    <citation type="journal article" date="2010" name="Nature">
        <title>The Ectocarpus genome and the independent evolution of multicellularity in brown algae.</title>
        <authorList>
            <person name="Cock J.M."/>
            <person name="Sterck L."/>
            <person name="Rouze P."/>
            <person name="Scornet D."/>
            <person name="Allen A.E."/>
            <person name="Amoutzias G."/>
            <person name="Anthouard V."/>
            <person name="Artiguenave F."/>
            <person name="Aury J.M."/>
            <person name="Badger J.H."/>
            <person name="Beszteri B."/>
            <person name="Billiau K."/>
            <person name="Bonnet E."/>
            <person name="Bothwell J.H."/>
            <person name="Bowler C."/>
            <person name="Boyen C."/>
            <person name="Brownlee C."/>
            <person name="Carrano C.J."/>
            <person name="Charrier B."/>
            <person name="Cho G.Y."/>
            <person name="Coelho S.M."/>
            <person name="Collen J."/>
            <person name="Corre E."/>
            <person name="Da Silva C."/>
            <person name="Delage L."/>
            <person name="Delaroque N."/>
            <person name="Dittami S.M."/>
            <person name="Doulbeau S."/>
            <person name="Elias M."/>
            <person name="Farnham G."/>
            <person name="Gachon C.M."/>
            <person name="Gschloessl B."/>
            <person name="Heesch S."/>
            <person name="Jabbari K."/>
            <person name="Jubin C."/>
            <person name="Kawai H."/>
            <person name="Kimura K."/>
            <person name="Kloareg B."/>
            <person name="Kupper F.C."/>
            <person name="Lang D."/>
            <person name="Le Bail A."/>
            <person name="Leblanc C."/>
            <person name="Lerouge P."/>
            <person name="Lohr M."/>
            <person name="Lopez P.J."/>
            <person name="Martens C."/>
            <person name="Maumus F."/>
            <person name="Michel G."/>
            <person name="Miranda-Saavedra D."/>
            <person name="Morales J."/>
            <person name="Moreau H."/>
            <person name="Motomura T."/>
            <person name="Nagasato C."/>
            <person name="Napoli C.A."/>
            <person name="Nelson D.R."/>
            <person name="Nyvall-Collen P."/>
            <person name="Peters A.F."/>
            <person name="Pommier C."/>
            <person name="Potin P."/>
            <person name="Poulain J."/>
            <person name="Quesneville H."/>
            <person name="Read B."/>
            <person name="Rensing S.A."/>
            <person name="Ritter A."/>
            <person name="Rousvoal S."/>
            <person name="Samanta M."/>
            <person name="Samson G."/>
            <person name="Schroeder D.C."/>
            <person name="Segurens B."/>
            <person name="Strittmatter M."/>
            <person name="Tonon T."/>
            <person name="Tregear J.W."/>
            <person name="Valentin K."/>
            <person name="von Dassow P."/>
            <person name="Yamagishi T."/>
            <person name="Van de Peer Y."/>
            <person name="Wincker P."/>
        </authorList>
    </citation>
    <scope>NUCLEOTIDE SEQUENCE [LARGE SCALE GENOMIC DNA]</scope>
    <source>
        <strain evidence="6">Ec32 / CCAP1310/4</strain>
    </source>
</reference>
<dbReference type="OrthoDB" id="165259at2759"/>
<feature type="repeat" description="ANK" evidence="3">
    <location>
        <begin position="138"/>
        <end position="170"/>
    </location>
</feature>
<evidence type="ECO:0000256" key="3">
    <source>
        <dbReference type="PROSITE-ProRule" id="PRU00023"/>
    </source>
</evidence>
<keyword evidence="6" id="KW-1185">Reference proteome</keyword>
<dbReference type="Pfam" id="PF12796">
    <property type="entry name" value="Ank_2"/>
    <property type="match status" value="2"/>
</dbReference>
<keyword evidence="1" id="KW-0677">Repeat</keyword>
<dbReference type="PROSITE" id="PS50297">
    <property type="entry name" value="ANK_REP_REGION"/>
    <property type="match status" value="4"/>
</dbReference>
<dbReference type="Pfam" id="PF00023">
    <property type="entry name" value="Ank"/>
    <property type="match status" value="1"/>
</dbReference>
<dbReference type="PANTHER" id="PTHR24198">
    <property type="entry name" value="ANKYRIN REPEAT AND PROTEIN KINASE DOMAIN-CONTAINING PROTEIN"/>
    <property type="match status" value="1"/>
</dbReference>
<dbReference type="Gene3D" id="1.25.40.20">
    <property type="entry name" value="Ankyrin repeat-containing domain"/>
    <property type="match status" value="1"/>
</dbReference>
<dbReference type="PROSITE" id="PS50088">
    <property type="entry name" value="ANK_REPEAT"/>
    <property type="match status" value="4"/>
</dbReference>
<evidence type="ECO:0000256" key="1">
    <source>
        <dbReference type="ARBA" id="ARBA00022737"/>
    </source>
</evidence>
<dbReference type="InParanoid" id="D7G6X8"/>
<evidence type="ECO:0000256" key="4">
    <source>
        <dbReference type="SAM" id="MobiDB-lite"/>
    </source>
</evidence>
<name>D7G6X8_ECTSI</name>
<keyword evidence="2 3" id="KW-0040">ANK repeat</keyword>
<gene>
    <name evidence="5" type="ORF">Esi_0008_0079</name>
</gene>
<evidence type="ECO:0000313" key="6">
    <source>
        <dbReference type="Proteomes" id="UP000002630"/>
    </source>
</evidence>
<feature type="region of interest" description="Disordered" evidence="4">
    <location>
        <begin position="306"/>
        <end position="339"/>
    </location>
</feature>